<proteinExistence type="predicted"/>
<reference evidence="4 5" key="1">
    <citation type="journal article" date="2013" name="Antonie Van Leeuwenhoek">
        <title>Dongia rigui sp. nov., isolated from freshwater of a large wetland in Korea.</title>
        <authorList>
            <person name="Baik K.S."/>
            <person name="Hwang Y.M."/>
            <person name="Choi J.S."/>
            <person name="Kwon J."/>
            <person name="Seong C.N."/>
        </authorList>
    </citation>
    <scope>NUCLEOTIDE SEQUENCE [LARGE SCALE GENOMIC DNA]</scope>
    <source>
        <strain evidence="4 5">04SU4-P</strain>
    </source>
</reference>
<dbReference type="Gene3D" id="3.40.50.300">
    <property type="entry name" value="P-loop containing nucleotide triphosphate hydrolases"/>
    <property type="match status" value="1"/>
</dbReference>
<dbReference type="RefSeq" id="WP_320502156.1">
    <property type="nucleotide sequence ID" value="NZ_JAXCLX010000003.1"/>
</dbReference>
<dbReference type="InterPro" id="IPR013283">
    <property type="entry name" value="RLI1"/>
</dbReference>
<dbReference type="InterPro" id="IPR003593">
    <property type="entry name" value="AAA+_ATPase"/>
</dbReference>
<dbReference type="InterPro" id="IPR027417">
    <property type="entry name" value="P-loop_NTPase"/>
</dbReference>
<dbReference type="Pfam" id="PF00005">
    <property type="entry name" value="ABC_tran"/>
    <property type="match status" value="1"/>
</dbReference>
<dbReference type="Proteomes" id="UP001271769">
    <property type="component" value="Unassembled WGS sequence"/>
</dbReference>
<accession>A0ABU5E2Z1</accession>
<dbReference type="PANTHER" id="PTHR43790">
    <property type="entry name" value="CARBOHYDRATE TRANSPORT ATP-BINDING PROTEIN MG119-RELATED"/>
    <property type="match status" value="1"/>
</dbReference>
<keyword evidence="2 4" id="KW-0067">ATP-binding</keyword>
<keyword evidence="1" id="KW-0547">Nucleotide-binding</keyword>
<evidence type="ECO:0000313" key="5">
    <source>
        <dbReference type="Proteomes" id="UP001271769"/>
    </source>
</evidence>
<protein>
    <submittedName>
        <fullName evidence="4">ATP-binding cassette domain-containing protein</fullName>
    </submittedName>
</protein>
<feature type="domain" description="ABC transporter" evidence="3">
    <location>
        <begin position="8"/>
        <end position="248"/>
    </location>
</feature>
<name>A0ABU5E2Z1_9PROT</name>
<dbReference type="InterPro" id="IPR050107">
    <property type="entry name" value="ABC_carbohydrate_import_ATPase"/>
</dbReference>
<dbReference type="GO" id="GO:0005524">
    <property type="term" value="F:ATP binding"/>
    <property type="evidence" value="ECO:0007669"/>
    <property type="project" value="UniProtKB-KW"/>
</dbReference>
<keyword evidence="5" id="KW-1185">Reference proteome</keyword>
<comment type="caution">
    <text evidence="4">The sequence shown here is derived from an EMBL/GenBank/DDBJ whole genome shotgun (WGS) entry which is preliminary data.</text>
</comment>
<sequence>MTDSNPVLALDNVSKFFGTVIALRGVSIAARAGEVLCLLGDNGAGKSTLIKTLSGVHKPTEGKILIDGQPVVLESPRDALDRGIATVFQDLATVPLMSIARNFFMGREPTTGKGPFRRLDWDFMCETTRKEMKDLGIDVRDPTQAVGTLSGGERQCLAIARAVHFGARVLILDEPTSALGVHQASVVLRIIVRARARGLAVIFITHNVHHAYPVADEFTILNRGRSIGTFRKADVTRDAVLEMMAGGKELVDLEAELKAASAA</sequence>
<dbReference type="InterPro" id="IPR003439">
    <property type="entry name" value="ABC_transporter-like_ATP-bd"/>
</dbReference>
<dbReference type="SMART" id="SM00382">
    <property type="entry name" value="AAA"/>
    <property type="match status" value="1"/>
</dbReference>
<gene>
    <name evidence="4" type="ORF">SMD31_17205</name>
</gene>
<dbReference type="PROSITE" id="PS00211">
    <property type="entry name" value="ABC_TRANSPORTER_1"/>
    <property type="match status" value="1"/>
</dbReference>
<evidence type="ECO:0000256" key="1">
    <source>
        <dbReference type="ARBA" id="ARBA00022741"/>
    </source>
</evidence>
<dbReference type="EMBL" id="JAXCLX010000003">
    <property type="protein sequence ID" value="MDY0873682.1"/>
    <property type="molecule type" value="Genomic_DNA"/>
</dbReference>
<dbReference type="PROSITE" id="PS50893">
    <property type="entry name" value="ABC_TRANSPORTER_2"/>
    <property type="match status" value="1"/>
</dbReference>
<dbReference type="InterPro" id="IPR017871">
    <property type="entry name" value="ABC_transporter-like_CS"/>
</dbReference>
<dbReference type="CDD" id="cd03216">
    <property type="entry name" value="ABC_Carb_Monos_I"/>
    <property type="match status" value="1"/>
</dbReference>
<evidence type="ECO:0000256" key="2">
    <source>
        <dbReference type="ARBA" id="ARBA00022840"/>
    </source>
</evidence>
<organism evidence="4 5">
    <name type="scientific">Dongia rigui</name>
    <dbReference type="NCBI Taxonomy" id="940149"/>
    <lineage>
        <taxon>Bacteria</taxon>
        <taxon>Pseudomonadati</taxon>
        <taxon>Pseudomonadota</taxon>
        <taxon>Alphaproteobacteria</taxon>
        <taxon>Rhodospirillales</taxon>
        <taxon>Dongiaceae</taxon>
        <taxon>Dongia</taxon>
    </lineage>
</organism>
<evidence type="ECO:0000313" key="4">
    <source>
        <dbReference type="EMBL" id="MDY0873682.1"/>
    </source>
</evidence>
<evidence type="ECO:0000259" key="3">
    <source>
        <dbReference type="PROSITE" id="PS50893"/>
    </source>
</evidence>
<dbReference type="PANTHER" id="PTHR43790:SF8">
    <property type="entry name" value="SUGAR ABC TRANSPORTER ATP-BINDING PROTEIN"/>
    <property type="match status" value="1"/>
</dbReference>
<dbReference type="PRINTS" id="PR01868">
    <property type="entry name" value="ABCEFAMILY"/>
</dbReference>
<dbReference type="SUPFAM" id="SSF52540">
    <property type="entry name" value="P-loop containing nucleoside triphosphate hydrolases"/>
    <property type="match status" value="1"/>
</dbReference>